<organism evidence="1 2">
    <name type="scientific">Stylophora pistillata</name>
    <name type="common">Smooth cauliflower coral</name>
    <dbReference type="NCBI Taxonomy" id="50429"/>
    <lineage>
        <taxon>Eukaryota</taxon>
        <taxon>Metazoa</taxon>
        <taxon>Cnidaria</taxon>
        <taxon>Anthozoa</taxon>
        <taxon>Hexacorallia</taxon>
        <taxon>Scleractinia</taxon>
        <taxon>Astrocoeniina</taxon>
        <taxon>Pocilloporidae</taxon>
        <taxon>Stylophora</taxon>
    </lineage>
</organism>
<reference evidence="2" key="1">
    <citation type="journal article" date="2017" name="bioRxiv">
        <title>Comparative analysis of the genomes of Stylophora pistillata and Acropora digitifera provides evidence for extensive differences between species of corals.</title>
        <authorList>
            <person name="Voolstra C.R."/>
            <person name="Li Y."/>
            <person name="Liew Y.J."/>
            <person name="Baumgarten S."/>
            <person name="Zoccola D."/>
            <person name="Flot J.-F."/>
            <person name="Tambutte S."/>
            <person name="Allemand D."/>
            <person name="Aranda M."/>
        </authorList>
    </citation>
    <scope>NUCLEOTIDE SEQUENCE [LARGE SCALE GENOMIC DNA]</scope>
</reference>
<proteinExistence type="predicted"/>
<sequence length="580" mass="65696">MWLFKKGKKRALEKLQDSGDAIDQTICSLISGELDEIKSELKAARVAPLITSFDLYIEGLTSMSFDEKLPPERMRRDKLDNSEVQTIYREATVEMSDVQIPAEPPQKRMRLDELDGSAVQTTYAAKVKMSDVTKQRFTNARLKAGEALGNLKLDSKEIILAYYVKIMATLLEHADTDSARARAISFCKGYLEKMNSLPRIYREFRQALTGSPWEKAAASKPERVEVIWSVCNLNRIVFDIAQIFGGYSVFQELFIWPCISNKNNESNAEEFDPLRDLRLDKFLKNFCSVMLSFGHKSDKNTHKLTFPCSVTSNPQGQYLVVDDNATVLFSSDGKFVKSLTVPTGCHAMDVATDKQGKVYLLVTKEQDPERGNREQSYQVFLYNNNEGNHYGSFPLRSKSRGLKLAVNQYSDKSELLVLEGEKDKKLHARVEVYEVYEANGTFICQFGERILQDAQDIVSGNNRHVFVLDKCHESEKRILREFGEDRCQLRRYGVGPDSVAITFFRPSNNIIIISRSDANRSFEVAIHQTADSRHSNGGLRLLHKRKVEITGILLALHATVTQKGRIAIVIAKNSDHGEPH</sequence>
<dbReference type="GO" id="GO:0008270">
    <property type="term" value="F:zinc ion binding"/>
    <property type="evidence" value="ECO:0007669"/>
    <property type="project" value="UniProtKB-KW"/>
</dbReference>
<name>A0A2B4R5E0_STYPI</name>
<dbReference type="PANTHER" id="PTHR24104:SF25">
    <property type="entry name" value="PROTEIN LIN-41"/>
    <property type="match status" value="1"/>
</dbReference>
<dbReference type="EMBL" id="LSMT01002502">
    <property type="protein sequence ID" value="PFX11442.1"/>
    <property type="molecule type" value="Genomic_DNA"/>
</dbReference>
<dbReference type="InterPro" id="IPR050952">
    <property type="entry name" value="TRIM-NHL_E3_ligases"/>
</dbReference>
<dbReference type="Gene3D" id="2.120.10.30">
    <property type="entry name" value="TolB, C-terminal domain"/>
    <property type="match status" value="1"/>
</dbReference>
<accession>A0A2B4R5E0</accession>
<dbReference type="OrthoDB" id="5971427at2759"/>
<keyword evidence="2" id="KW-1185">Reference proteome</keyword>
<gene>
    <name evidence="1" type="ORF">AWC38_SpisGene24825</name>
</gene>
<dbReference type="AlphaFoldDB" id="A0A2B4R5E0"/>
<evidence type="ECO:0000313" key="1">
    <source>
        <dbReference type="EMBL" id="PFX11442.1"/>
    </source>
</evidence>
<dbReference type="PANTHER" id="PTHR24104">
    <property type="entry name" value="E3 UBIQUITIN-PROTEIN LIGASE NHLRC1-RELATED"/>
    <property type="match status" value="1"/>
</dbReference>
<comment type="caution">
    <text evidence="1">The sequence shown here is derived from an EMBL/GenBank/DDBJ whole genome shotgun (WGS) entry which is preliminary data.</text>
</comment>
<evidence type="ECO:0000313" key="2">
    <source>
        <dbReference type="Proteomes" id="UP000225706"/>
    </source>
</evidence>
<protein>
    <submittedName>
        <fullName evidence="1">Uncharacterized protein</fullName>
    </submittedName>
</protein>
<feature type="non-terminal residue" evidence="1">
    <location>
        <position position="580"/>
    </location>
</feature>
<dbReference type="Proteomes" id="UP000225706">
    <property type="component" value="Unassembled WGS sequence"/>
</dbReference>
<dbReference type="InterPro" id="IPR011042">
    <property type="entry name" value="6-blade_b-propeller_TolB-like"/>
</dbReference>